<dbReference type="STRING" id="1664694.A0A0N1HRD4"/>
<dbReference type="GO" id="GO:0000702">
    <property type="term" value="F:oxidized base lesion DNA N-glycosylase activity"/>
    <property type="evidence" value="ECO:0007669"/>
    <property type="project" value="UniProtKB-ARBA"/>
</dbReference>
<evidence type="ECO:0000313" key="3">
    <source>
        <dbReference type="EMBL" id="KPI40785.1"/>
    </source>
</evidence>
<dbReference type="VEuPathDB" id="FungiDB:AB675_10762"/>
<dbReference type="PANTHER" id="PTHR47203">
    <property type="match status" value="1"/>
</dbReference>
<dbReference type="PANTHER" id="PTHR47203:SF1">
    <property type="entry name" value="HYPOTHETICAL BASE EXCISION DNA REPAIR PROTEIN (EUROFUNG)"/>
    <property type="match status" value="1"/>
</dbReference>
<dbReference type="EMBL" id="LFJN01000011">
    <property type="protein sequence ID" value="KPI40785.1"/>
    <property type="molecule type" value="Genomic_DNA"/>
</dbReference>
<accession>A0A0N1HRD4</accession>
<dbReference type="GeneID" id="28731433"/>
<comment type="caution">
    <text evidence="3">The sequence shown here is derived from an EMBL/GenBank/DDBJ whole genome shotgun (WGS) entry which is preliminary data.</text>
</comment>
<gene>
    <name evidence="3" type="ORF">AB675_10762</name>
</gene>
<protein>
    <submittedName>
        <fullName evidence="3">Putative DNA glycosylase</fullName>
    </submittedName>
</protein>
<evidence type="ECO:0000313" key="4">
    <source>
        <dbReference type="Proteomes" id="UP000038010"/>
    </source>
</evidence>
<dbReference type="GO" id="GO:0006285">
    <property type="term" value="P:base-excision repair, AP site formation"/>
    <property type="evidence" value="ECO:0007669"/>
    <property type="project" value="UniProtKB-ARBA"/>
</dbReference>
<reference evidence="3 4" key="1">
    <citation type="submission" date="2015-06" db="EMBL/GenBank/DDBJ databases">
        <title>Draft genome of the ant-associated black yeast Phialophora attae CBS 131958.</title>
        <authorList>
            <person name="Moreno L.F."/>
            <person name="Stielow B.J."/>
            <person name="de Hoog S."/>
            <person name="Vicente V.A."/>
            <person name="Weiss V.A."/>
            <person name="de Vries M."/>
            <person name="Cruz L.M."/>
            <person name="Souza E.M."/>
        </authorList>
    </citation>
    <scope>NUCLEOTIDE SEQUENCE [LARGE SCALE GENOMIC DNA]</scope>
    <source>
        <strain evidence="3 4">CBS 131958</strain>
    </source>
</reference>
<feature type="domain" description="HhH-GPD" evidence="2">
    <location>
        <begin position="281"/>
        <end position="481"/>
    </location>
</feature>
<feature type="region of interest" description="Disordered" evidence="1">
    <location>
        <begin position="115"/>
        <end position="141"/>
    </location>
</feature>
<organism evidence="3 4">
    <name type="scientific">Cyphellophora attinorum</name>
    <dbReference type="NCBI Taxonomy" id="1664694"/>
    <lineage>
        <taxon>Eukaryota</taxon>
        <taxon>Fungi</taxon>
        <taxon>Dikarya</taxon>
        <taxon>Ascomycota</taxon>
        <taxon>Pezizomycotina</taxon>
        <taxon>Eurotiomycetes</taxon>
        <taxon>Chaetothyriomycetidae</taxon>
        <taxon>Chaetothyriales</taxon>
        <taxon>Cyphellophoraceae</taxon>
        <taxon>Cyphellophora</taxon>
    </lineage>
</organism>
<dbReference type="CDD" id="cd00056">
    <property type="entry name" value="ENDO3c"/>
    <property type="match status" value="1"/>
</dbReference>
<feature type="region of interest" description="Disordered" evidence="1">
    <location>
        <begin position="594"/>
        <end position="616"/>
    </location>
</feature>
<dbReference type="Gene3D" id="1.10.1670.10">
    <property type="entry name" value="Helix-hairpin-Helix base-excision DNA repair enzymes (C-terminal)"/>
    <property type="match status" value="1"/>
</dbReference>
<dbReference type="SUPFAM" id="SSF48150">
    <property type="entry name" value="DNA-glycosylase"/>
    <property type="match status" value="1"/>
</dbReference>
<dbReference type="SMART" id="SM00478">
    <property type="entry name" value="ENDO3c"/>
    <property type="match status" value="1"/>
</dbReference>
<keyword evidence="4" id="KW-1185">Reference proteome</keyword>
<proteinExistence type="predicted"/>
<dbReference type="AlphaFoldDB" id="A0A0N1HRD4"/>
<dbReference type="OrthoDB" id="5607at2759"/>
<dbReference type="InterPro" id="IPR023170">
    <property type="entry name" value="HhH_base_excis_C"/>
</dbReference>
<feature type="region of interest" description="Disordered" evidence="1">
    <location>
        <begin position="503"/>
        <end position="531"/>
    </location>
</feature>
<evidence type="ECO:0000256" key="1">
    <source>
        <dbReference type="SAM" id="MobiDB-lite"/>
    </source>
</evidence>
<dbReference type="Proteomes" id="UP000038010">
    <property type="component" value="Unassembled WGS sequence"/>
</dbReference>
<sequence>MAAKKATNTKPKPGTISYKKSKSTTTKVTVATTAEAEDTIEVNVDSTTYEVTTLTAWLSDLSPKRKAEDDADGEYQEVSPSKKSKVDVVVSGPSLSTRGQTRVVKNLLLEGVPGTDKIHNAKAPPKPTAKLKAPRKYPKAGVKSSAKQGAAAARGPMNSHVANTFRIKLSIDLEKLGKTRPALYNWYESLKPAPVEKLARVTSADRHFWDHFHYKVKFGESPWPSLLSPTYDQSYEVFNILVDWLHKEHKIFVDKDGSSSAGENRTNTDDRTIDVIVRTIMAQGTTNELALTAQQEMRVAYPYSVNGQNVVGSVPNYHLMRVQGEARLRGVIDLAGFGNKRPAFIMATLDTIYERNIANVKAHNNCEIPPNTEMGQPANVGYFVPGMLSIEELISMDKIDVHNLLLSIPGIGVKTAHCVMAFNLGIDINAVDTHVMKAARNLNWLADHIKTEIKAFNHLDGRLPPGYKRGIHQVLWHHGVLCKRCKRNAAKDDVREGEPACPIEHLVTRRDTKEASQSSPRQRKKSESPKAKVVKVKGKKVYLEFDAFASSEEAAAAGYAAFDVPIDDDFDSGSANTRIWKRWRLIKAEEVVEEEVEEVDEEEETEEESDIVGGED</sequence>
<dbReference type="InterPro" id="IPR011257">
    <property type="entry name" value="DNA_glycosylase"/>
</dbReference>
<dbReference type="Gene3D" id="1.10.340.30">
    <property type="entry name" value="Hypothetical protein, domain 2"/>
    <property type="match status" value="1"/>
</dbReference>
<dbReference type="InterPro" id="IPR003265">
    <property type="entry name" value="HhH-GPD_domain"/>
</dbReference>
<feature type="region of interest" description="Disordered" evidence="1">
    <location>
        <begin position="1"/>
        <end position="25"/>
    </location>
</feature>
<evidence type="ECO:0000259" key="2">
    <source>
        <dbReference type="SMART" id="SM00478"/>
    </source>
</evidence>
<name>A0A0N1HRD4_9EURO</name>
<dbReference type="RefSeq" id="XP_018000748.1">
    <property type="nucleotide sequence ID" value="XM_018139553.1"/>
</dbReference>